<keyword evidence="8 11" id="KW-0411">Iron-sulfur</keyword>
<evidence type="ECO:0000256" key="6">
    <source>
        <dbReference type="ARBA" id="ARBA00022723"/>
    </source>
</evidence>
<gene>
    <name evidence="14" type="ORF">H171_3079</name>
</gene>
<comment type="pathway">
    <text evidence="2 11">Carbohydrate biosynthesis; gluconeogenesis.</text>
</comment>
<dbReference type="InterPro" id="IPR029009">
    <property type="entry name" value="ASB_dom_sf"/>
</dbReference>
<dbReference type="CDD" id="cd04903">
    <property type="entry name" value="ACT_LSD"/>
    <property type="match status" value="1"/>
</dbReference>
<dbReference type="InterPro" id="IPR004643">
    <property type="entry name" value="Fe-S_L-Ser_bsu"/>
</dbReference>
<evidence type="ECO:0000256" key="11">
    <source>
        <dbReference type="PIRNR" id="PIRNR036692"/>
    </source>
</evidence>
<dbReference type="RefSeq" id="WP_100305915.1">
    <property type="nucleotide sequence ID" value="NZ_PGET01000001.1"/>
</dbReference>
<dbReference type="InterPro" id="IPR005131">
    <property type="entry name" value="Ser_deHydtase_bsu"/>
</dbReference>
<dbReference type="AlphaFoldDB" id="A0A2M8Z7W1"/>
<comment type="cofactor">
    <cofactor evidence="1 12">
        <name>[4Fe-4S] cluster</name>
        <dbReference type="ChEBI" id="CHEBI:49883"/>
    </cofactor>
</comment>
<dbReference type="Gene3D" id="3.30.70.260">
    <property type="match status" value="1"/>
</dbReference>
<dbReference type="InterPro" id="IPR054480">
    <property type="entry name" value="AHAS_small-like_ACT"/>
</dbReference>
<dbReference type="PROSITE" id="PS51671">
    <property type="entry name" value="ACT"/>
    <property type="match status" value="1"/>
</dbReference>
<evidence type="ECO:0000256" key="10">
    <source>
        <dbReference type="ARBA" id="ARBA00049406"/>
    </source>
</evidence>
<dbReference type="InterPro" id="IPR045865">
    <property type="entry name" value="ACT-like_dom_sf"/>
</dbReference>
<dbReference type="Gene3D" id="3.30.1330.90">
    <property type="entry name" value="D-3-phosphoglycerate dehydrogenase, domain 3"/>
    <property type="match status" value="1"/>
</dbReference>
<dbReference type="UniPathway" id="UPA00138"/>
<dbReference type="PANTHER" id="PTHR30182:SF12">
    <property type="entry name" value="L-SERINE DEHYDRATASE, BETA CHAIN-RELATED"/>
    <property type="match status" value="1"/>
</dbReference>
<comment type="caution">
    <text evidence="14">The sequence shown here is derived from an EMBL/GenBank/DDBJ whole genome shotgun (WGS) entry which is preliminary data.</text>
</comment>
<evidence type="ECO:0000256" key="12">
    <source>
        <dbReference type="RuleBase" id="RU366059"/>
    </source>
</evidence>
<dbReference type="GO" id="GO:0046872">
    <property type="term" value="F:metal ion binding"/>
    <property type="evidence" value="ECO:0007669"/>
    <property type="project" value="UniProtKB-UniRule"/>
</dbReference>
<dbReference type="GO" id="GO:0006094">
    <property type="term" value="P:gluconeogenesis"/>
    <property type="evidence" value="ECO:0007669"/>
    <property type="project" value="UniProtKB-UniRule"/>
</dbReference>
<dbReference type="SUPFAM" id="SSF143548">
    <property type="entry name" value="Serine metabolism enzymes domain"/>
    <property type="match status" value="1"/>
</dbReference>
<comment type="catalytic activity">
    <reaction evidence="10 11 12">
        <text>L-serine = pyruvate + NH4(+)</text>
        <dbReference type="Rhea" id="RHEA:19169"/>
        <dbReference type="ChEBI" id="CHEBI:15361"/>
        <dbReference type="ChEBI" id="CHEBI:28938"/>
        <dbReference type="ChEBI" id="CHEBI:33384"/>
        <dbReference type="EC" id="4.3.1.17"/>
    </reaction>
</comment>
<dbReference type="NCBIfam" id="TIGR00719">
    <property type="entry name" value="sda_beta"/>
    <property type="match status" value="1"/>
</dbReference>
<evidence type="ECO:0000256" key="8">
    <source>
        <dbReference type="ARBA" id="ARBA00023014"/>
    </source>
</evidence>
<accession>A0A2M8Z7W1</accession>
<dbReference type="GO" id="GO:0051539">
    <property type="term" value="F:4 iron, 4 sulfur cluster binding"/>
    <property type="evidence" value="ECO:0007669"/>
    <property type="project" value="UniProtKB-UniRule"/>
</dbReference>
<dbReference type="Pfam" id="PF03315">
    <property type="entry name" value="SDH_beta"/>
    <property type="match status" value="1"/>
</dbReference>
<dbReference type="EMBL" id="PGET01000001">
    <property type="protein sequence ID" value="PJJ29535.1"/>
    <property type="molecule type" value="Genomic_DNA"/>
</dbReference>
<evidence type="ECO:0000259" key="13">
    <source>
        <dbReference type="PROSITE" id="PS51671"/>
    </source>
</evidence>
<evidence type="ECO:0000256" key="9">
    <source>
        <dbReference type="ARBA" id="ARBA00023239"/>
    </source>
</evidence>
<evidence type="ECO:0000256" key="3">
    <source>
        <dbReference type="ARBA" id="ARBA00008636"/>
    </source>
</evidence>
<evidence type="ECO:0000256" key="1">
    <source>
        <dbReference type="ARBA" id="ARBA00001966"/>
    </source>
</evidence>
<proteinExistence type="inferred from homology"/>
<sequence>MNVFNIIGPVMIGPSSSHTAGAARIGKTAALLLGAPVAKADILFHGSFAKTYKGHGTDKAIVGGILKLDPWDPGIRTSLDTAKEQGISVTIHTGIIENAHPNTALVTLTSDQGSTISVQGASVGGGNIVINKVNDMEVYFTGQNTTLIVMHQDVPGIIAHVTNLVAVGNANICNFRLNRQEKRGLAIMTIEMDSDFDQSLVSQIQTIPYVYNTILLKLN</sequence>
<evidence type="ECO:0000256" key="7">
    <source>
        <dbReference type="ARBA" id="ARBA00023004"/>
    </source>
</evidence>
<evidence type="ECO:0000313" key="15">
    <source>
        <dbReference type="Proteomes" id="UP000231092"/>
    </source>
</evidence>
<evidence type="ECO:0000256" key="4">
    <source>
        <dbReference type="ARBA" id="ARBA00022432"/>
    </source>
</evidence>
<dbReference type="SUPFAM" id="SSF55021">
    <property type="entry name" value="ACT-like"/>
    <property type="match status" value="1"/>
</dbReference>
<organism evidence="14 15">
    <name type="scientific">[Clostridium] celerecrescens 18A</name>
    <dbReference type="NCBI Taxonomy" id="1286362"/>
    <lineage>
        <taxon>Bacteria</taxon>
        <taxon>Bacillati</taxon>
        <taxon>Bacillota</taxon>
        <taxon>Clostridia</taxon>
        <taxon>Lachnospirales</taxon>
        <taxon>Lachnospiraceae</taxon>
        <taxon>Lacrimispora</taxon>
    </lineage>
</organism>
<dbReference type="Pfam" id="PF22629">
    <property type="entry name" value="ACT_AHAS_ss"/>
    <property type="match status" value="1"/>
</dbReference>
<evidence type="ECO:0000313" key="14">
    <source>
        <dbReference type="EMBL" id="PJJ29535.1"/>
    </source>
</evidence>
<dbReference type="GO" id="GO:0003941">
    <property type="term" value="F:L-serine ammonia-lyase activity"/>
    <property type="evidence" value="ECO:0007669"/>
    <property type="project" value="UniProtKB-UniRule"/>
</dbReference>
<keyword evidence="4 11" id="KW-0312">Gluconeogenesis</keyword>
<dbReference type="InterPro" id="IPR051318">
    <property type="entry name" value="Fe-S_L-Ser"/>
</dbReference>
<keyword evidence="9 11" id="KW-0456">Lyase</keyword>
<evidence type="ECO:0000256" key="2">
    <source>
        <dbReference type="ARBA" id="ARBA00004742"/>
    </source>
</evidence>
<keyword evidence="5 11" id="KW-0004">4Fe-4S</keyword>
<evidence type="ECO:0000256" key="5">
    <source>
        <dbReference type="ARBA" id="ARBA00022485"/>
    </source>
</evidence>
<name>A0A2M8Z7W1_9FIRM</name>
<reference evidence="14 15" key="1">
    <citation type="submission" date="2017-11" db="EMBL/GenBank/DDBJ databases">
        <title>Understudied soil microbes with underappreciated capabilities: Untangling the Clostridium saccharolyticum group.</title>
        <authorList>
            <person name="Leschine S."/>
        </authorList>
    </citation>
    <scope>NUCLEOTIDE SEQUENCE [LARGE SCALE GENOMIC DNA]</scope>
    <source>
        <strain evidence="14 15">18A</strain>
    </source>
</reference>
<feature type="domain" description="ACT" evidence="13">
    <location>
        <begin position="146"/>
        <end position="219"/>
    </location>
</feature>
<comment type="similarity">
    <text evidence="3 11 12">Belongs to the iron-sulfur dependent L-serine dehydratase family.</text>
</comment>
<dbReference type="InterPro" id="IPR002912">
    <property type="entry name" value="ACT_dom"/>
</dbReference>
<keyword evidence="6 11" id="KW-0479">Metal-binding</keyword>
<dbReference type="PIRSF" id="PIRSF036692">
    <property type="entry name" value="SDH_B"/>
    <property type="match status" value="1"/>
</dbReference>
<dbReference type="OrthoDB" id="9813137at2"/>
<dbReference type="Proteomes" id="UP000231092">
    <property type="component" value="Unassembled WGS sequence"/>
</dbReference>
<dbReference type="PANTHER" id="PTHR30182">
    <property type="entry name" value="L-SERINE DEHYDRATASE"/>
    <property type="match status" value="1"/>
</dbReference>
<keyword evidence="7 11" id="KW-0408">Iron</keyword>
<protein>
    <recommendedName>
        <fullName evidence="11">L-serine deaminase</fullName>
    </recommendedName>
</protein>